<organism evidence="1 2">
    <name type="scientific">Meloidogyne enterolobii</name>
    <name type="common">Root-knot nematode worm</name>
    <name type="synonym">Meloidogyne mayaguensis</name>
    <dbReference type="NCBI Taxonomy" id="390850"/>
    <lineage>
        <taxon>Eukaryota</taxon>
        <taxon>Metazoa</taxon>
        <taxon>Ecdysozoa</taxon>
        <taxon>Nematoda</taxon>
        <taxon>Chromadorea</taxon>
        <taxon>Rhabditida</taxon>
        <taxon>Tylenchina</taxon>
        <taxon>Tylenchomorpha</taxon>
        <taxon>Tylenchoidea</taxon>
        <taxon>Meloidogynidae</taxon>
        <taxon>Meloidogyninae</taxon>
        <taxon>Meloidogyne</taxon>
    </lineage>
</organism>
<comment type="caution">
    <text evidence="1">The sequence shown here is derived from an EMBL/GenBank/DDBJ whole genome shotgun (WGS) entry which is preliminary data.</text>
</comment>
<dbReference type="EMBL" id="CAVMJV010000023">
    <property type="protein sequence ID" value="CAK5073174.1"/>
    <property type="molecule type" value="Genomic_DNA"/>
</dbReference>
<reference evidence="1" key="1">
    <citation type="submission" date="2023-11" db="EMBL/GenBank/DDBJ databases">
        <authorList>
            <person name="Poullet M."/>
        </authorList>
    </citation>
    <scope>NUCLEOTIDE SEQUENCE</scope>
    <source>
        <strain evidence="1">E1834</strain>
    </source>
</reference>
<name>A0ACB0Z2H7_MELEN</name>
<keyword evidence="2" id="KW-1185">Reference proteome</keyword>
<proteinExistence type="predicted"/>
<accession>A0ACB0Z2H7</accession>
<evidence type="ECO:0000313" key="2">
    <source>
        <dbReference type="Proteomes" id="UP001497535"/>
    </source>
</evidence>
<sequence>MLVMLTLIMKEICDVLHYKSQGATKDKGCTVDLLTKLENEIVFTTWLSHSTGLENCLPDHNLNTLPFAYSLLNEEISQFHDGPIVNLSSSCCESPCVERTGLEVSWWLDSKKGKVVSYANPIGVGLMGETSQKIARVEEQNLLSEGGKDRSLR</sequence>
<evidence type="ECO:0000313" key="1">
    <source>
        <dbReference type="EMBL" id="CAK5073174.1"/>
    </source>
</evidence>
<protein>
    <submittedName>
        <fullName evidence="1">Uncharacterized protein</fullName>
    </submittedName>
</protein>
<gene>
    <name evidence="1" type="ORF">MENTE1834_LOCUS19815</name>
</gene>
<dbReference type="Proteomes" id="UP001497535">
    <property type="component" value="Unassembled WGS sequence"/>
</dbReference>